<dbReference type="GO" id="GO:0005737">
    <property type="term" value="C:cytoplasm"/>
    <property type="evidence" value="ECO:0007669"/>
    <property type="project" value="InterPro"/>
</dbReference>
<dbReference type="UniPathway" id="UPA00253">
    <property type="reaction ID" value="UER00333"/>
</dbReference>
<proteinExistence type="inferred from homology"/>
<protein>
    <recommendedName>
        <fullName evidence="7">NH(3)-dependent NAD(+) synthetase</fullName>
        <ecNumber evidence="7">6.3.1.5</ecNumber>
    </recommendedName>
</protein>
<evidence type="ECO:0000313" key="12">
    <source>
        <dbReference type="Proteomes" id="UP000199280"/>
    </source>
</evidence>
<evidence type="ECO:0000256" key="1">
    <source>
        <dbReference type="ARBA" id="ARBA00004790"/>
    </source>
</evidence>
<dbReference type="Proteomes" id="UP000199280">
    <property type="component" value="Unassembled WGS sequence"/>
</dbReference>
<dbReference type="RefSeq" id="WP_068624605.1">
    <property type="nucleotide sequence ID" value="NZ_FJNB01000027.1"/>
</dbReference>
<evidence type="ECO:0000256" key="4">
    <source>
        <dbReference type="ARBA" id="ARBA00022840"/>
    </source>
</evidence>
<dbReference type="EMBL" id="FJNB01000027">
    <property type="protein sequence ID" value="CZR09089.1"/>
    <property type="molecule type" value="Genomic_DNA"/>
</dbReference>
<keyword evidence="4 6" id="KW-0067">ATP-binding</keyword>
<dbReference type="NCBIfam" id="TIGR00552">
    <property type="entry name" value="nadE"/>
    <property type="match status" value="1"/>
</dbReference>
<keyword evidence="12" id="KW-1185">Reference proteome</keyword>
<dbReference type="Gene3D" id="3.40.50.620">
    <property type="entry name" value="HUPs"/>
    <property type="match status" value="1"/>
</dbReference>
<comment type="catalytic activity">
    <reaction evidence="7">
        <text>deamido-NAD(+) + NH4(+) + ATP = AMP + diphosphate + NAD(+) + H(+)</text>
        <dbReference type="Rhea" id="RHEA:21188"/>
        <dbReference type="ChEBI" id="CHEBI:15378"/>
        <dbReference type="ChEBI" id="CHEBI:28938"/>
        <dbReference type="ChEBI" id="CHEBI:30616"/>
        <dbReference type="ChEBI" id="CHEBI:33019"/>
        <dbReference type="ChEBI" id="CHEBI:57540"/>
        <dbReference type="ChEBI" id="CHEBI:58437"/>
        <dbReference type="ChEBI" id="CHEBI:456215"/>
        <dbReference type="EC" id="6.3.1.5"/>
    </reaction>
</comment>
<keyword evidence="3 6" id="KW-0547">Nucleotide-binding</keyword>
<dbReference type="AlphaFoldDB" id="A0A143Z6G3"/>
<evidence type="ECO:0000256" key="7">
    <source>
        <dbReference type="RuleBase" id="RU003812"/>
    </source>
</evidence>
<evidence type="ECO:0000313" key="11">
    <source>
        <dbReference type="Proteomes" id="UP000076878"/>
    </source>
</evidence>
<evidence type="ECO:0000256" key="2">
    <source>
        <dbReference type="ARBA" id="ARBA00022598"/>
    </source>
</evidence>
<feature type="domain" description="NAD/GMP synthase" evidence="8">
    <location>
        <begin position="133"/>
        <end position="302"/>
    </location>
</feature>
<dbReference type="GO" id="GO:0005524">
    <property type="term" value="F:ATP binding"/>
    <property type="evidence" value="ECO:0007669"/>
    <property type="project" value="UniProtKB-KW"/>
</dbReference>
<dbReference type="PANTHER" id="PTHR23090:SF9">
    <property type="entry name" value="GLUTAMINE-DEPENDENT NAD(+) SYNTHETASE"/>
    <property type="match status" value="1"/>
</dbReference>
<dbReference type="CDD" id="cd00553">
    <property type="entry name" value="NAD_synthase"/>
    <property type="match status" value="1"/>
</dbReference>
<dbReference type="GO" id="GO:0003952">
    <property type="term" value="F:NAD+ synthase (glutamine-hydrolyzing) activity"/>
    <property type="evidence" value="ECO:0007669"/>
    <property type="project" value="InterPro"/>
</dbReference>
<dbReference type="GO" id="GO:0004359">
    <property type="term" value="F:glutaminase activity"/>
    <property type="evidence" value="ECO:0007669"/>
    <property type="project" value="InterPro"/>
</dbReference>
<evidence type="ECO:0000259" key="8">
    <source>
        <dbReference type="Pfam" id="PF02540"/>
    </source>
</evidence>
<evidence type="ECO:0000313" key="9">
    <source>
        <dbReference type="EMBL" id="CZR09089.1"/>
    </source>
</evidence>
<dbReference type="OrthoDB" id="142078at2"/>
<evidence type="ECO:0000313" key="10">
    <source>
        <dbReference type="EMBL" id="SEJ83756.1"/>
    </source>
</evidence>
<name>A0A143Z6G3_9LACT</name>
<keyword evidence="5 6" id="KW-0520">NAD</keyword>
<dbReference type="EMBL" id="FNYT01000030">
    <property type="protein sequence ID" value="SEJ83756.1"/>
    <property type="molecule type" value="Genomic_DNA"/>
</dbReference>
<dbReference type="Pfam" id="PF02540">
    <property type="entry name" value="NAD_synthase"/>
    <property type="match status" value="2"/>
</dbReference>
<dbReference type="GO" id="GO:0009435">
    <property type="term" value="P:NAD+ biosynthetic process"/>
    <property type="evidence" value="ECO:0007669"/>
    <property type="project" value="UniProtKB-UniPathway"/>
</dbReference>
<dbReference type="EC" id="6.3.1.5" evidence="7"/>
<comment type="similarity">
    <text evidence="6">Belongs to the NAD synthetase family.</text>
</comment>
<dbReference type="GO" id="GO:0008795">
    <property type="term" value="F:NAD+ synthase activity"/>
    <property type="evidence" value="ECO:0007669"/>
    <property type="project" value="UniProtKB-EC"/>
</dbReference>
<dbReference type="InterPro" id="IPR003694">
    <property type="entry name" value="NAD_synthase"/>
</dbReference>
<dbReference type="PANTHER" id="PTHR23090">
    <property type="entry name" value="NH 3 /GLUTAMINE-DEPENDENT NAD + SYNTHETASE"/>
    <property type="match status" value="1"/>
</dbReference>
<dbReference type="InterPro" id="IPR014729">
    <property type="entry name" value="Rossmann-like_a/b/a_fold"/>
</dbReference>
<accession>A0A143Z6G3</accession>
<evidence type="ECO:0000256" key="6">
    <source>
        <dbReference type="RuleBase" id="RU003811"/>
    </source>
</evidence>
<evidence type="ECO:0000256" key="3">
    <source>
        <dbReference type="ARBA" id="ARBA00022741"/>
    </source>
</evidence>
<gene>
    <name evidence="10" type="ORF">SAMN05216375_13019</name>
    <name evidence="9" type="ORF">TR210_2673</name>
</gene>
<dbReference type="Proteomes" id="UP000076878">
    <property type="component" value="Unassembled WGS sequence"/>
</dbReference>
<keyword evidence="2 6" id="KW-0436">Ligase</keyword>
<reference evidence="10 12" key="2">
    <citation type="submission" date="2016-10" db="EMBL/GenBank/DDBJ databases">
        <authorList>
            <person name="Varghese N."/>
            <person name="Submissions S."/>
        </authorList>
    </citation>
    <scope>NUCLEOTIDE SEQUENCE [LARGE SCALE GENOMIC DNA]</scope>
    <source>
        <strain evidence="10 12">DSM 22150</strain>
    </source>
</reference>
<feature type="domain" description="NAD/GMP synthase" evidence="8">
    <location>
        <begin position="21"/>
        <end position="105"/>
    </location>
</feature>
<evidence type="ECO:0000256" key="5">
    <source>
        <dbReference type="ARBA" id="ARBA00023027"/>
    </source>
</evidence>
<sequence length="310" mass="35331">MNEYMKLTKDVFQIDAQQWCKEIEDFINEKFSESYRDGIVVPISGGLDSSVTAALCTRAIGKDKVKGLMLPERWGNPQADHYGRMISKHLGIETVKISISPILRGLGTSGFLLSVLSGRVFWKDIVNKIVYKSGHSQKEDYLDSLTGKLNPWKRKMIAKITSKQRARVLVAYKFAEENNYMVAGSAHKTEDMVGLFCKYGIDDCADIMPMKNIYRSHILQLAEFLEIPLEILHRSPNPDILPGVTDKYMSYFEMDYLKIDLILFGQQKGLTAHEIANQLGMNEQAVKEMYEIVQLSKHMRNHALAPILKY</sequence>
<dbReference type="SUPFAM" id="SSF52402">
    <property type="entry name" value="Adenine nucleotide alpha hydrolases-like"/>
    <property type="match status" value="1"/>
</dbReference>
<dbReference type="STRING" id="640938.TR210_2673"/>
<comment type="pathway">
    <text evidence="1">Cofactor biosynthesis; NAD(+) biosynthesis.</text>
</comment>
<organism evidence="9 11">
    <name type="scientific">Trichococcus ilyis</name>
    <dbReference type="NCBI Taxonomy" id="640938"/>
    <lineage>
        <taxon>Bacteria</taxon>
        <taxon>Bacillati</taxon>
        <taxon>Bacillota</taxon>
        <taxon>Bacilli</taxon>
        <taxon>Lactobacillales</taxon>
        <taxon>Carnobacteriaceae</taxon>
        <taxon>Trichococcus</taxon>
    </lineage>
</organism>
<dbReference type="InterPro" id="IPR022310">
    <property type="entry name" value="NAD/GMP_synthase"/>
</dbReference>
<reference evidence="9 11" key="1">
    <citation type="submission" date="2016-02" db="EMBL/GenBank/DDBJ databases">
        <authorList>
            <person name="Wen L."/>
            <person name="He K."/>
            <person name="Yang H."/>
        </authorList>
    </citation>
    <scope>NUCLEOTIDE SEQUENCE [LARGE SCALE GENOMIC DNA]</scope>
    <source>
        <strain evidence="9">Trichococcus_R210</strain>
    </source>
</reference>